<dbReference type="InterPro" id="IPR000727">
    <property type="entry name" value="T_SNARE_dom"/>
</dbReference>
<reference evidence="11" key="1">
    <citation type="journal article" date="2016" name="Sci. Rep.">
        <title>Molecular characterization of firefly nuptial gifts: a multi-omics approach sheds light on postcopulatory sexual selection.</title>
        <authorList>
            <person name="Al-Wathiqui N."/>
            <person name="Fallon T.R."/>
            <person name="South A."/>
            <person name="Weng J.K."/>
            <person name="Lewis S.M."/>
        </authorList>
    </citation>
    <scope>NUCLEOTIDE SEQUENCE</scope>
</reference>
<keyword evidence="5" id="KW-0532">Neurotransmitter transport</keyword>
<feature type="domain" description="T-SNARE coiled-coil homology" evidence="10">
    <location>
        <begin position="193"/>
        <end position="255"/>
    </location>
</feature>
<keyword evidence="4 9" id="KW-0812">Transmembrane</keyword>
<evidence type="ECO:0000256" key="8">
    <source>
        <dbReference type="SAM" id="Coils"/>
    </source>
</evidence>
<evidence type="ECO:0000259" key="10">
    <source>
        <dbReference type="PROSITE" id="PS50192"/>
    </source>
</evidence>
<dbReference type="AlphaFoldDB" id="A0A1Y1MB27"/>
<dbReference type="GO" id="GO:0005886">
    <property type="term" value="C:plasma membrane"/>
    <property type="evidence" value="ECO:0007669"/>
    <property type="project" value="TreeGrafter"/>
</dbReference>
<keyword evidence="6 9" id="KW-1133">Transmembrane helix</keyword>
<keyword evidence="3" id="KW-0813">Transport</keyword>
<protein>
    <recommendedName>
        <fullName evidence="10">t-SNARE coiled-coil homology domain-containing protein</fullName>
    </recommendedName>
</protein>
<organism evidence="11">
    <name type="scientific">Photinus pyralis</name>
    <name type="common">Common eastern firefly</name>
    <name type="synonym">Lampyris pyralis</name>
    <dbReference type="NCBI Taxonomy" id="7054"/>
    <lineage>
        <taxon>Eukaryota</taxon>
        <taxon>Metazoa</taxon>
        <taxon>Ecdysozoa</taxon>
        <taxon>Arthropoda</taxon>
        <taxon>Hexapoda</taxon>
        <taxon>Insecta</taxon>
        <taxon>Pterygota</taxon>
        <taxon>Neoptera</taxon>
        <taxon>Endopterygota</taxon>
        <taxon>Coleoptera</taxon>
        <taxon>Polyphaga</taxon>
        <taxon>Elateriformia</taxon>
        <taxon>Elateroidea</taxon>
        <taxon>Lampyridae</taxon>
        <taxon>Lampyrinae</taxon>
        <taxon>Photinus</taxon>
    </lineage>
</organism>
<dbReference type="PANTHER" id="PTHR19957:SF424">
    <property type="entry name" value="SYNTAXIN-1A"/>
    <property type="match status" value="1"/>
</dbReference>
<dbReference type="GO" id="GO:0006886">
    <property type="term" value="P:intracellular protein transport"/>
    <property type="evidence" value="ECO:0007669"/>
    <property type="project" value="TreeGrafter"/>
</dbReference>
<evidence type="ECO:0000256" key="9">
    <source>
        <dbReference type="SAM" id="Phobius"/>
    </source>
</evidence>
<dbReference type="GO" id="GO:0012505">
    <property type="term" value="C:endomembrane system"/>
    <property type="evidence" value="ECO:0007669"/>
    <property type="project" value="TreeGrafter"/>
</dbReference>
<keyword evidence="8" id="KW-0175">Coiled coil</keyword>
<dbReference type="GO" id="GO:0006887">
    <property type="term" value="P:exocytosis"/>
    <property type="evidence" value="ECO:0007669"/>
    <property type="project" value="TreeGrafter"/>
</dbReference>
<evidence type="ECO:0000256" key="7">
    <source>
        <dbReference type="ARBA" id="ARBA00023136"/>
    </source>
</evidence>
<dbReference type="GO" id="GO:0005484">
    <property type="term" value="F:SNAP receptor activity"/>
    <property type="evidence" value="ECO:0007669"/>
    <property type="project" value="TreeGrafter"/>
</dbReference>
<feature type="coiled-coil region" evidence="8">
    <location>
        <begin position="186"/>
        <end position="213"/>
    </location>
</feature>
<dbReference type="GO" id="GO:0000149">
    <property type="term" value="F:SNARE binding"/>
    <property type="evidence" value="ECO:0007669"/>
    <property type="project" value="TreeGrafter"/>
</dbReference>
<evidence type="ECO:0000256" key="3">
    <source>
        <dbReference type="ARBA" id="ARBA00022448"/>
    </source>
</evidence>
<dbReference type="EMBL" id="GEZM01036014">
    <property type="protein sequence ID" value="JAV83023.1"/>
    <property type="molecule type" value="Transcribed_RNA"/>
</dbReference>
<evidence type="ECO:0000256" key="4">
    <source>
        <dbReference type="ARBA" id="ARBA00022692"/>
    </source>
</evidence>
<comment type="similarity">
    <text evidence="2">Belongs to the syntaxin family.</text>
</comment>
<name>A0A1Y1MB27_PHOPY</name>
<keyword evidence="7 9" id="KW-0472">Membrane</keyword>
<evidence type="ECO:0000313" key="11">
    <source>
        <dbReference type="EMBL" id="JAV83022.1"/>
    </source>
</evidence>
<evidence type="ECO:0000256" key="2">
    <source>
        <dbReference type="ARBA" id="ARBA00009063"/>
    </source>
</evidence>
<proteinExistence type="inferred from homology"/>
<dbReference type="InterPro" id="IPR010989">
    <property type="entry name" value="SNARE"/>
</dbReference>
<dbReference type="GO" id="GO:0006906">
    <property type="term" value="P:vesicle fusion"/>
    <property type="evidence" value="ECO:0007669"/>
    <property type="project" value="TreeGrafter"/>
</dbReference>
<dbReference type="Gene3D" id="1.20.5.110">
    <property type="match status" value="1"/>
</dbReference>
<dbReference type="GO" id="GO:0031201">
    <property type="term" value="C:SNARE complex"/>
    <property type="evidence" value="ECO:0007669"/>
    <property type="project" value="TreeGrafter"/>
</dbReference>
<dbReference type="Pfam" id="PF00804">
    <property type="entry name" value="Syntaxin"/>
    <property type="match status" value="1"/>
</dbReference>
<sequence length="286" mass="33127">MSPTKDRLNDLKKIQNGEVSVLLGVGASDKQTTDINTTLTRVDKIRENIEIIRHNTLVSDSIFQSNSFKLTAELQDQIDSLFQSTTTASYKINKQLKEFENELDKIKEKSSAKYRINQTQYNTLKGNFRKALAESSSSLEIHRNNRKNVLKKCLKLVHEEADDEQLEALLDSNKLDVFTENHLVTTEEARRQLHDIEERHEELLKIEKNLEEVMGLFVTIATLVDQQQELVDRVEFHASSATDYVEQGTHQLEKTIRSKKKWNKRKFYFIIAIIILLLIIIIILCL</sequence>
<dbReference type="Pfam" id="PF05739">
    <property type="entry name" value="SNARE"/>
    <property type="match status" value="1"/>
</dbReference>
<evidence type="ECO:0000256" key="5">
    <source>
        <dbReference type="ARBA" id="ARBA00022775"/>
    </source>
</evidence>
<dbReference type="InterPro" id="IPR006011">
    <property type="entry name" value="Syntaxin_N"/>
</dbReference>
<comment type="subcellular location">
    <subcellularLocation>
        <location evidence="1">Membrane</location>
        <topology evidence="1">Single-pass type IV membrane protein</topology>
    </subcellularLocation>
</comment>
<feature type="transmembrane region" description="Helical" evidence="9">
    <location>
        <begin position="267"/>
        <end position="284"/>
    </location>
</feature>
<dbReference type="SMART" id="SM00397">
    <property type="entry name" value="t_SNARE"/>
    <property type="match status" value="1"/>
</dbReference>
<dbReference type="GO" id="GO:0048278">
    <property type="term" value="P:vesicle docking"/>
    <property type="evidence" value="ECO:0007669"/>
    <property type="project" value="TreeGrafter"/>
</dbReference>
<dbReference type="PANTHER" id="PTHR19957">
    <property type="entry name" value="SYNTAXIN"/>
    <property type="match status" value="1"/>
</dbReference>
<dbReference type="SUPFAM" id="SSF47661">
    <property type="entry name" value="t-snare proteins"/>
    <property type="match status" value="1"/>
</dbReference>
<dbReference type="InterPro" id="IPR045242">
    <property type="entry name" value="Syntaxin"/>
</dbReference>
<dbReference type="Gene3D" id="1.20.58.70">
    <property type="match status" value="1"/>
</dbReference>
<dbReference type="EMBL" id="GEZM01036015">
    <property type="protein sequence ID" value="JAV83022.1"/>
    <property type="molecule type" value="Transcribed_RNA"/>
</dbReference>
<accession>A0A1Y1MB27</accession>
<evidence type="ECO:0000256" key="6">
    <source>
        <dbReference type="ARBA" id="ARBA00022989"/>
    </source>
</evidence>
<evidence type="ECO:0000256" key="1">
    <source>
        <dbReference type="ARBA" id="ARBA00004211"/>
    </source>
</evidence>
<dbReference type="CDD" id="cd15848">
    <property type="entry name" value="SNARE_syntaxin1-like"/>
    <property type="match status" value="1"/>
</dbReference>
<dbReference type="PROSITE" id="PS50192">
    <property type="entry name" value="T_SNARE"/>
    <property type="match status" value="1"/>
</dbReference>
<dbReference type="GO" id="GO:0006836">
    <property type="term" value="P:neurotransmitter transport"/>
    <property type="evidence" value="ECO:0007669"/>
    <property type="project" value="UniProtKB-KW"/>
</dbReference>